<proteinExistence type="predicted"/>
<keyword evidence="2" id="KW-1185">Reference proteome</keyword>
<gene>
    <name evidence="1" type="ORF">PG999_001241</name>
</gene>
<dbReference type="AlphaFoldDB" id="A0AAW0RDY8"/>
<dbReference type="Proteomes" id="UP001392437">
    <property type="component" value="Unassembled WGS sequence"/>
</dbReference>
<comment type="caution">
    <text evidence="1">The sequence shown here is derived from an EMBL/GenBank/DDBJ whole genome shotgun (WGS) entry which is preliminary data.</text>
</comment>
<dbReference type="EMBL" id="JAQQWP010000001">
    <property type="protein sequence ID" value="KAK8133068.1"/>
    <property type="molecule type" value="Genomic_DNA"/>
</dbReference>
<sequence>MSSSTSSRLLYTALIRTHHITSRKKLQRVKKSARQLEVPYVLVRSGGAPGIMYAEAPEENAVASWVAAVRDLRYKDFQCARKPTLQRVLLSAAAGGKSAAPTSPSFQELETTAEFGHVMEEKGLTKWWGSAWAIRRRSEDGRFRPLPRTNAESGCWFWAFGSCSATRDEIWSQ</sequence>
<organism evidence="1 2">
    <name type="scientific">Apiospora kogelbergensis</name>
    <dbReference type="NCBI Taxonomy" id="1337665"/>
    <lineage>
        <taxon>Eukaryota</taxon>
        <taxon>Fungi</taxon>
        <taxon>Dikarya</taxon>
        <taxon>Ascomycota</taxon>
        <taxon>Pezizomycotina</taxon>
        <taxon>Sordariomycetes</taxon>
        <taxon>Xylariomycetidae</taxon>
        <taxon>Amphisphaeriales</taxon>
        <taxon>Apiosporaceae</taxon>
        <taxon>Apiospora</taxon>
    </lineage>
</organism>
<reference evidence="1 2" key="1">
    <citation type="submission" date="2023-01" db="EMBL/GenBank/DDBJ databases">
        <title>Analysis of 21 Apiospora genomes using comparative genomics revels a genus with tremendous synthesis potential of carbohydrate active enzymes and secondary metabolites.</title>
        <authorList>
            <person name="Sorensen T."/>
        </authorList>
    </citation>
    <scope>NUCLEOTIDE SEQUENCE [LARGE SCALE GENOMIC DNA]</scope>
    <source>
        <strain evidence="1 2">CBS 117206</strain>
    </source>
</reference>
<evidence type="ECO:0008006" key="3">
    <source>
        <dbReference type="Google" id="ProtNLM"/>
    </source>
</evidence>
<accession>A0AAW0RDY8</accession>
<name>A0AAW0RDY8_9PEZI</name>
<evidence type="ECO:0000313" key="1">
    <source>
        <dbReference type="EMBL" id="KAK8133068.1"/>
    </source>
</evidence>
<evidence type="ECO:0000313" key="2">
    <source>
        <dbReference type="Proteomes" id="UP001392437"/>
    </source>
</evidence>
<protein>
    <recommendedName>
        <fullName evidence="3">PH domain-containing protein</fullName>
    </recommendedName>
</protein>